<evidence type="ECO:0000313" key="2">
    <source>
        <dbReference type="EMBL" id="GJS94577.1"/>
    </source>
</evidence>
<feature type="compositionally biased region" description="Acidic residues" evidence="1">
    <location>
        <begin position="85"/>
        <end position="100"/>
    </location>
</feature>
<evidence type="ECO:0000313" key="3">
    <source>
        <dbReference type="Proteomes" id="UP001151760"/>
    </source>
</evidence>
<organism evidence="2 3">
    <name type="scientific">Tanacetum coccineum</name>
    <dbReference type="NCBI Taxonomy" id="301880"/>
    <lineage>
        <taxon>Eukaryota</taxon>
        <taxon>Viridiplantae</taxon>
        <taxon>Streptophyta</taxon>
        <taxon>Embryophyta</taxon>
        <taxon>Tracheophyta</taxon>
        <taxon>Spermatophyta</taxon>
        <taxon>Magnoliopsida</taxon>
        <taxon>eudicotyledons</taxon>
        <taxon>Gunneridae</taxon>
        <taxon>Pentapetalae</taxon>
        <taxon>asterids</taxon>
        <taxon>campanulids</taxon>
        <taxon>Asterales</taxon>
        <taxon>Asteraceae</taxon>
        <taxon>Asteroideae</taxon>
        <taxon>Anthemideae</taxon>
        <taxon>Anthemidinae</taxon>
        <taxon>Tanacetum</taxon>
    </lineage>
</organism>
<comment type="caution">
    <text evidence="2">The sequence shown here is derived from an EMBL/GenBank/DDBJ whole genome shotgun (WGS) entry which is preliminary data.</text>
</comment>
<dbReference type="EMBL" id="BQNB010011742">
    <property type="protein sequence ID" value="GJS94577.1"/>
    <property type="molecule type" value="Genomic_DNA"/>
</dbReference>
<protein>
    <submittedName>
        <fullName evidence="2">Uncharacterized protein</fullName>
    </submittedName>
</protein>
<reference evidence="2" key="1">
    <citation type="journal article" date="2022" name="Int. J. Mol. Sci.">
        <title>Draft Genome of Tanacetum Coccineum: Genomic Comparison of Closely Related Tanacetum-Family Plants.</title>
        <authorList>
            <person name="Yamashiro T."/>
            <person name="Shiraishi A."/>
            <person name="Nakayama K."/>
            <person name="Satake H."/>
        </authorList>
    </citation>
    <scope>NUCLEOTIDE SEQUENCE</scope>
</reference>
<gene>
    <name evidence="2" type="ORF">Tco_0801545</name>
</gene>
<name>A0ABQ4ZX42_9ASTR</name>
<feature type="region of interest" description="Disordered" evidence="1">
    <location>
        <begin position="54"/>
        <end position="100"/>
    </location>
</feature>
<proteinExistence type="predicted"/>
<dbReference type="Proteomes" id="UP001151760">
    <property type="component" value="Unassembled WGS sequence"/>
</dbReference>
<sequence>MSSASLMLPHFVLHRLEPGRAFWEPMMTGISRGRIPRAHDPNYVPEPIYPEYIPLEDDHEFPAEEQPLPPIDSPTAESPGYITESDPEEDPEGYEDDETEDGPVVTFHIFRFLEYEIETGAQWQDHPIVTFPLRPDFGGVTDGTRAKFIGNWVIFKT</sequence>
<accession>A0ABQ4ZX42</accession>
<reference evidence="2" key="2">
    <citation type="submission" date="2022-01" db="EMBL/GenBank/DDBJ databases">
        <authorList>
            <person name="Yamashiro T."/>
            <person name="Shiraishi A."/>
            <person name="Satake H."/>
            <person name="Nakayama K."/>
        </authorList>
    </citation>
    <scope>NUCLEOTIDE SEQUENCE</scope>
</reference>
<evidence type="ECO:0000256" key="1">
    <source>
        <dbReference type="SAM" id="MobiDB-lite"/>
    </source>
</evidence>
<keyword evidence="3" id="KW-1185">Reference proteome</keyword>